<reference evidence="9" key="2">
    <citation type="journal article" date="2023" name="IMA Fungus">
        <title>Comparative genomic study of the Penicillium genus elucidates a diverse pangenome and 15 lateral gene transfer events.</title>
        <authorList>
            <person name="Petersen C."/>
            <person name="Sorensen T."/>
            <person name="Nielsen M.R."/>
            <person name="Sondergaard T.E."/>
            <person name="Sorensen J.L."/>
            <person name="Fitzpatrick D.A."/>
            <person name="Frisvad J.C."/>
            <person name="Nielsen K.L."/>
        </authorList>
    </citation>
    <scope>NUCLEOTIDE SEQUENCE</scope>
    <source>
        <strain evidence="9">IBT 29864</strain>
    </source>
</reference>
<evidence type="ECO:0000256" key="6">
    <source>
        <dbReference type="ARBA" id="ARBA00023242"/>
    </source>
</evidence>
<dbReference type="CDD" id="cd00067">
    <property type="entry name" value="GAL4"/>
    <property type="match status" value="1"/>
</dbReference>
<dbReference type="OrthoDB" id="3266505at2759"/>
<dbReference type="AlphaFoldDB" id="A0A9W9SF77"/>
<dbReference type="PANTHER" id="PTHR46910:SF3">
    <property type="entry name" value="HALOTOLERANCE PROTEIN 9-RELATED"/>
    <property type="match status" value="1"/>
</dbReference>
<dbReference type="PANTHER" id="PTHR46910">
    <property type="entry name" value="TRANSCRIPTION FACTOR PDR1"/>
    <property type="match status" value="1"/>
</dbReference>
<dbReference type="InterPro" id="IPR050987">
    <property type="entry name" value="AtrR-like"/>
</dbReference>
<evidence type="ECO:0000256" key="1">
    <source>
        <dbReference type="ARBA" id="ARBA00004123"/>
    </source>
</evidence>
<organism evidence="9 10">
    <name type="scientific">Penicillium cataractarum</name>
    <dbReference type="NCBI Taxonomy" id="2100454"/>
    <lineage>
        <taxon>Eukaryota</taxon>
        <taxon>Fungi</taxon>
        <taxon>Dikarya</taxon>
        <taxon>Ascomycota</taxon>
        <taxon>Pezizomycotina</taxon>
        <taxon>Eurotiomycetes</taxon>
        <taxon>Eurotiomycetidae</taxon>
        <taxon>Eurotiales</taxon>
        <taxon>Aspergillaceae</taxon>
        <taxon>Penicillium</taxon>
    </lineage>
</organism>
<dbReference type="RefSeq" id="XP_056556369.1">
    <property type="nucleotide sequence ID" value="XM_056697844.1"/>
</dbReference>
<evidence type="ECO:0000256" key="7">
    <source>
        <dbReference type="SAM" id="MobiDB-lite"/>
    </source>
</evidence>
<protein>
    <recommendedName>
        <fullName evidence="8">Zn(2)-C6 fungal-type domain-containing protein</fullName>
    </recommendedName>
</protein>
<proteinExistence type="predicted"/>
<name>A0A9W9SF77_9EURO</name>
<keyword evidence="5" id="KW-0804">Transcription</keyword>
<dbReference type="Pfam" id="PF00172">
    <property type="entry name" value="Zn_clus"/>
    <property type="match status" value="1"/>
</dbReference>
<feature type="region of interest" description="Disordered" evidence="7">
    <location>
        <begin position="405"/>
        <end position="433"/>
    </location>
</feature>
<dbReference type="SUPFAM" id="SSF57701">
    <property type="entry name" value="Zn2/Cys6 DNA-binding domain"/>
    <property type="match status" value="1"/>
</dbReference>
<feature type="domain" description="Zn(2)-C6 fungal-type" evidence="8">
    <location>
        <begin position="2"/>
        <end position="33"/>
    </location>
</feature>
<gene>
    <name evidence="9" type="ORF">N7496_004915</name>
</gene>
<dbReference type="Proteomes" id="UP001147782">
    <property type="component" value="Unassembled WGS sequence"/>
</dbReference>
<keyword evidence="10" id="KW-1185">Reference proteome</keyword>
<evidence type="ECO:0000256" key="2">
    <source>
        <dbReference type="ARBA" id="ARBA00022723"/>
    </source>
</evidence>
<keyword evidence="4" id="KW-0238">DNA-binding</keyword>
<dbReference type="PROSITE" id="PS00463">
    <property type="entry name" value="ZN2_CY6_FUNGAL_1"/>
    <property type="match status" value="1"/>
</dbReference>
<dbReference type="InterPro" id="IPR036864">
    <property type="entry name" value="Zn2-C6_fun-type_DNA-bd_sf"/>
</dbReference>
<dbReference type="GO" id="GO:0003677">
    <property type="term" value="F:DNA binding"/>
    <property type="evidence" value="ECO:0007669"/>
    <property type="project" value="UniProtKB-KW"/>
</dbReference>
<dbReference type="GeneID" id="81437023"/>
<dbReference type="InterPro" id="IPR001138">
    <property type="entry name" value="Zn2Cys6_DnaBD"/>
</dbReference>
<reference evidence="9" key="1">
    <citation type="submission" date="2022-11" db="EMBL/GenBank/DDBJ databases">
        <authorList>
            <person name="Petersen C."/>
        </authorList>
    </citation>
    <scope>NUCLEOTIDE SEQUENCE</scope>
    <source>
        <strain evidence="9">IBT 29864</strain>
    </source>
</reference>
<evidence type="ECO:0000256" key="3">
    <source>
        <dbReference type="ARBA" id="ARBA00023015"/>
    </source>
</evidence>
<sequence>MSCERCRGRKTKCKNPVPGPCDYCRSINEECRIDPERRRQRPYYFVSEEEFRNMQTILKHYIPDTDLNPENLRSLALKCQTAERTLVDLPHAANVLSPPISAAVNEEVDIGQPNLCFDSIPVTYSSDEEAEDNLLQQVLSLYHKLGCLLEDSQGQYRYMGAESGLPFNAAIRCFKRNGLRTSLSPDLIPAMVTVTMPLPISHPASQTIALPPWETCLRLTTKYFEDVHCLYWLYSSERFHAQLEESYQVSQEMLTASWRCALYSILAIAKLRLTDTDNSDENATAKDYLEHAKSFVPKACDEASLESIRAMMLLRRKGTLPSNLVVSRNTRSGSIAEARKAVLNGICLELSSLPVRDDTTFWSLLPTWRPSYARSSFKNGSGQGHPQFIARLDGFNTIASEYLSPERASPSQSYRSPPSKIPQHATANRQREAECHPSVSQFTDICTASAEKMLEIMHMMVTDDLHSNTIALDFYYALDILQIFICIFALTKAEQQFDNIRKCLKVLQSLSTTGFGETMISEVLFELTEWALFPDCADPMDCLQDFDASLLGVDAVNDFHNRIFGDCNVDFDQAWNTIFPHPDWITSWGP</sequence>
<dbReference type="GO" id="GO:0000981">
    <property type="term" value="F:DNA-binding transcription factor activity, RNA polymerase II-specific"/>
    <property type="evidence" value="ECO:0007669"/>
    <property type="project" value="InterPro"/>
</dbReference>
<dbReference type="PROSITE" id="PS50048">
    <property type="entry name" value="ZN2_CY6_FUNGAL_2"/>
    <property type="match status" value="1"/>
</dbReference>
<evidence type="ECO:0000313" key="9">
    <source>
        <dbReference type="EMBL" id="KAJ5377506.1"/>
    </source>
</evidence>
<evidence type="ECO:0000313" key="10">
    <source>
        <dbReference type="Proteomes" id="UP001147782"/>
    </source>
</evidence>
<dbReference type="EMBL" id="JAPZBS010000004">
    <property type="protein sequence ID" value="KAJ5377506.1"/>
    <property type="molecule type" value="Genomic_DNA"/>
</dbReference>
<accession>A0A9W9SF77</accession>
<keyword evidence="3" id="KW-0805">Transcription regulation</keyword>
<dbReference type="GO" id="GO:0005634">
    <property type="term" value="C:nucleus"/>
    <property type="evidence" value="ECO:0007669"/>
    <property type="project" value="UniProtKB-SubCell"/>
</dbReference>
<evidence type="ECO:0000259" key="8">
    <source>
        <dbReference type="PROSITE" id="PS50048"/>
    </source>
</evidence>
<evidence type="ECO:0000256" key="5">
    <source>
        <dbReference type="ARBA" id="ARBA00023163"/>
    </source>
</evidence>
<keyword evidence="2" id="KW-0479">Metal-binding</keyword>
<comment type="subcellular location">
    <subcellularLocation>
        <location evidence="1">Nucleus</location>
    </subcellularLocation>
</comment>
<dbReference type="Gene3D" id="4.10.240.10">
    <property type="entry name" value="Zn(2)-C6 fungal-type DNA-binding domain"/>
    <property type="match status" value="1"/>
</dbReference>
<evidence type="ECO:0000256" key="4">
    <source>
        <dbReference type="ARBA" id="ARBA00023125"/>
    </source>
</evidence>
<dbReference type="GO" id="GO:0008270">
    <property type="term" value="F:zinc ion binding"/>
    <property type="evidence" value="ECO:0007669"/>
    <property type="project" value="InterPro"/>
</dbReference>
<dbReference type="CDD" id="cd12148">
    <property type="entry name" value="fungal_TF_MHR"/>
    <property type="match status" value="1"/>
</dbReference>
<keyword evidence="6" id="KW-0539">Nucleus</keyword>
<comment type="caution">
    <text evidence="9">The sequence shown here is derived from an EMBL/GenBank/DDBJ whole genome shotgun (WGS) entry which is preliminary data.</text>
</comment>